<dbReference type="Proteomes" id="UP000265354">
    <property type="component" value="Unassembled WGS sequence"/>
</dbReference>
<evidence type="ECO:0000256" key="4">
    <source>
        <dbReference type="ARBA" id="ARBA00022840"/>
    </source>
</evidence>
<comment type="caution">
    <text evidence="7">The sequence shown here is derived from an EMBL/GenBank/DDBJ whole genome shotgun (WGS) entry which is preliminary data.</text>
</comment>
<accession>A0A388T5H6</accession>
<dbReference type="InterPro" id="IPR003439">
    <property type="entry name" value="ABC_transporter-like_ATP-bd"/>
</dbReference>
<dbReference type="InterPro" id="IPR003593">
    <property type="entry name" value="AAA+_ATPase"/>
</dbReference>
<sequence>MDRTEAIAPLSRPGRAAGGDVDPGRPVVRLRDATLAHGDRVLWRGLDLDVRPGEFLAVLGPNGSGKTSLLRVILGRQQLTAGSVTVLGRAPRRGGGHIGYVPQQKSLPAQAVLRARDLVRLGVDGHRWGLPATPRSIRHRVDDALASVGATPFADVPVGRLSGGEQQRVRIAQALAADPRVMLCDEPLLSLDPQYQRTVTDLVDRRRRSAGTAVVFVTHEINPVLGLVDRVLYLARGGFRTGTADEVMTTSALSRLYGTRIDVVRARDRIVVVGAPDAATAHGHEGGPNGEAARDG</sequence>
<dbReference type="PROSITE" id="PS00211">
    <property type="entry name" value="ABC_TRANSPORTER_1"/>
    <property type="match status" value="1"/>
</dbReference>
<dbReference type="AlphaFoldDB" id="A0A388T5H6"/>
<evidence type="ECO:0000259" key="6">
    <source>
        <dbReference type="PROSITE" id="PS50893"/>
    </source>
</evidence>
<dbReference type="GO" id="GO:0016887">
    <property type="term" value="F:ATP hydrolysis activity"/>
    <property type="evidence" value="ECO:0007669"/>
    <property type="project" value="InterPro"/>
</dbReference>
<feature type="region of interest" description="Disordered" evidence="5">
    <location>
        <begin position="1"/>
        <end position="24"/>
    </location>
</feature>
<keyword evidence="4 7" id="KW-0067">ATP-binding</keyword>
<dbReference type="InterPro" id="IPR050153">
    <property type="entry name" value="Metal_Ion_Import_ABC"/>
</dbReference>
<gene>
    <name evidence="7" type="ORF">SSP531S_52540</name>
</gene>
<keyword evidence="3" id="KW-0547">Nucleotide-binding</keyword>
<dbReference type="SUPFAM" id="SSF52540">
    <property type="entry name" value="P-loop containing nucleoside triphosphate hydrolases"/>
    <property type="match status" value="1"/>
</dbReference>
<evidence type="ECO:0000313" key="8">
    <source>
        <dbReference type="Proteomes" id="UP000265354"/>
    </source>
</evidence>
<dbReference type="RefSeq" id="WP_116428847.1">
    <property type="nucleotide sequence ID" value="NZ_BGZL01000022.1"/>
</dbReference>
<dbReference type="PANTHER" id="PTHR42734">
    <property type="entry name" value="METAL TRANSPORT SYSTEM ATP-BINDING PROTEIN TM_0124-RELATED"/>
    <property type="match status" value="1"/>
</dbReference>
<dbReference type="PANTHER" id="PTHR42734:SF5">
    <property type="entry name" value="IRON TRANSPORT SYSTEM ATP-BINDING PROTEIN HI_0361-RELATED"/>
    <property type="match status" value="1"/>
</dbReference>
<dbReference type="GO" id="GO:0005524">
    <property type="term" value="F:ATP binding"/>
    <property type="evidence" value="ECO:0007669"/>
    <property type="project" value="UniProtKB-KW"/>
</dbReference>
<evidence type="ECO:0000313" key="7">
    <source>
        <dbReference type="EMBL" id="GBQ03776.1"/>
    </source>
</evidence>
<evidence type="ECO:0000256" key="1">
    <source>
        <dbReference type="ARBA" id="ARBA00005417"/>
    </source>
</evidence>
<name>A0A388T5H6_9ACTN</name>
<dbReference type="InterPro" id="IPR017871">
    <property type="entry name" value="ABC_transporter-like_CS"/>
</dbReference>
<evidence type="ECO:0000256" key="2">
    <source>
        <dbReference type="ARBA" id="ARBA00022448"/>
    </source>
</evidence>
<dbReference type="Pfam" id="PF00005">
    <property type="entry name" value="ABC_tran"/>
    <property type="match status" value="1"/>
</dbReference>
<feature type="domain" description="ABC transporter" evidence="6">
    <location>
        <begin position="28"/>
        <end position="261"/>
    </location>
</feature>
<proteinExistence type="inferred from homology"/>
<dbReference type="Gene3D" id="3.40.50.300">
    <property type="entry name" value="P-loop containing nucleotide triphosphate hydrolases"/>
    <property type="match status" value="1"/>
</dbReference>
<organism evidence="7 8">
    <name type="scientific">Streptomyces spongiicola</name>
    <dbReference type="NCBI Taxonomy" id="1690221"/>
    <lineage>
        <taxon>Bacteria</taxon>
        <taxon>Bacillati</taxon>
        <taxon>Actinomycetota</taxon>
        <taxon>Actinomycetes</taxon>
        <taxon>Kitasatosporales</taxon>
        <taxon>Streptomycetaceae</taxon>
        <taxon>Streptomyces</taxon>
    </lineage>
</organism>
<dbReference type="InterPro" id="IPR027417">
    <property type="entry name" value="P-loop_NTPase"/>
</dbReference>
<reference evidence="7 8" key="1">
    <citation type="submission" date="2018-07" db="EMBL/GenBank/DDBJ databases">
        <title>Whole Genome Shotgun Sequence of Streptomyces spongiicola strain 531S.</title>
        <authorList>
            <person name="Dohra H."/>
            <person name="Kodani S."/>
        </authorList>
    </citation>
    <scope>NUCLEOTIDE SEQUENCE [LARGE SCALE GENOMIC DNA]</scope>
    <source>
        <strain evidence="7 8">531S</strain>
    </source>
</reference>
<evidence type="ECO:0000256" key="3">
    <source>
        <dbReference type="ARBA" id="ARBA00022741"/>
    </source>
</evidence>
<dbReference type="SMART" id="SM00382">
    <property type="entry name" value="AAA"/>
    <property type="match status" value="1"/>
</dbReference>
<protein>
    <submittedName>
        <fullName evidence="7">ABC transporter ATP-binding protein</fullName>
    </submittedName>
</protein>
<dbReference type="EMBL" id="BGZL01000022">
    <property type="protein sequence ID" value="GBQ03776.1"/>
    <property type="molecule type" value="Genomic_DNA"/>
</dbReference>
<comment type="similarity">
    <text evidence="1">Belongs to the ABC transporter superfamily.</text>
</comment>
<evidence type="ECO:0000256" key="5">
    <source>
        <dbReference type="SAM" id="MobiDB-lite"/>
    </source>
</evidence>
<keyword evidence="2" id="KW-0813">Transport</keyword>
<dbReference type="PROSITE" id="PS50893">
    <property type="entry name" value="ABC_TRANSPORTER_2"/>
    <property type="match status" value="1"/>
</dbReference>